<dbReference type="Pfam" id="PF23259">
    <property type="entry name" value="CHX17_C"/>
    <property type="match status" value="1"/>
</dbReference>
<gene>
    <name evidence="14" type="primary">CHX4</name>
    <name evidence="14" type="ORF">CR513_43843</name>
</gene>
<feature type="domain" description="Cation/H(+) antiporter C-terminal" evidence="13">
    <location>
        <begin position="643"/>
        <end position="785"/>
    </location>
</feature>
<organism evidence="14 15">
    <name type="scientific">Mucuna pruriens</name>
    <name type="common">Velvet bean</name>
    <name type="synonym">Dolichos pruriens</name>
    <dbReference type="NCBI Taxonomy" id="157652"/>
    <lineage>
        <taxon>Eukaryota</taxon>
        <taxon>Viridiplantae</taxon>
        <taxon>Streptophyta</taxon>
        <taxon>Embryophyta</taxon>
        <taxon>Tracheophyta</taxon>
        <taxon>Spermatophyta</taxon>
        <taxon>Magnoliopsida</taxon>
        <taxon>eudicotyledons</taxon>
        <taxon>Gunneridae</taxon>
        <taxon>Pentapetalae</taxon>
        <taxon>rosids</taxon>
        <taxon>fabids</taxon>
        <taxon>Fabales</taxon>
        <taxon>Fabaceae</taxon>
        <taxon>Papilionoideae</taxon>
        <taxon>50 kb inversion clade</taxon>
        <taxon>NPAAA clade</taxon>
        <taxon>indigoferoid/millettioid clade</taxon>
        <taxon>Phaseoleae</taxon>
        <taxon>Mucuna</taxon>
    </lineage>
</organism>
<evidence type="ECO:0000256" key="8">
    <source>
        <dbReference type="ARBA" id="ARBA00023136"/>
    </source>
</evidence>
<keyword evidence="2" id="KW-0813">Transport</keyword>
<dbReference type="AlphaFoldDB" id="A0A371FD18"/>
<feature type="transmembrane region" description="Helical" evidence="10">
    <location>
        <begin position="245"/>
        <end position="266"/>
    </location>
</feature>
<keyword evidence="6 10" id="KW-1133">Transmembrane helix</keyword>
<feature type="transmembrane region" description="Helical" evidence="10">
    <location>
        <begin position="55"/>
        <end position="72"/>
    </location>
</feature>
<evidence type="ECO:0000256" key="10">
    <source>
        <dbReference type="SAM" id="Phobius"/>
    </source>
</evidence>
<feature type="transmembrane region" description="Helical" evidence="10">
    <location>
        <begin position="286"/>
        <end position="305"/>
    </location>
</feature>
<name>A0A371FD18_MUCPR</name>
<feature type="transmembrane region" description="Helical" evidence="10">
    <location>
        <begin position="79"/>
        <end position="97"/>
    </location>
</feature>
<evidence type="ECO:0000256" key="2">
    <source>
        <dbReference type="ARBA" id="ARBA00022448"/>
    </source>
</evidence>
<evidence type="ECO:0000256" key="7">
    <source>
        <dbReference type="ARBA" id="ARBA00023065"/>
    </source>
</evidence>
<dbReference type="GO" id="GO:0012505">
    <property type="term" value="C:endomembrane system"/>
    <property type="evidence" value="ECO:0007669"/>
    <property type="project" value="TreeGrafter"/>
</dbReference>
<dbReference type="InterPro" id="IPR050794">
    <property type="entry name" value="CPA2_transporter"/>
</dbReference>
<feature type="transmembrane region" description="Helical" evidence="10">
    <location>
        <begin position="117"/>
        <end position="136"/>
    </location>
</feature>
<dbReference type="InterPro" id="IPR057291">
    <property type="entry name" value="CHX17_2nd"/>
</dbReference>
<dbReference type="InterPro" id="IPR057290">
    <property type="entry name" value="CHX17_C"/>
</dbReference>
<dbReference type="InterPro" id="IPR006153">
    <property type="entry name" value="Cation/H_exchanger_TM"/>
</dbReference>
<dbReference type="Proteomes" id="UP000257109">
    <property type="component" value="Unassembled WGS sequence"/>
</dbReference>
<dbReference type="GO" id="GO:0015297">
    <property type="term" value="F:antiporter activity"/>
    <property type="evidence" value="ECO:0007669"/>
    <property type="project" value="InterPro"/>
</dbReference>
<dbReference type="Pfam" id="PF23256">
    <property type="entry name" value="CHX17_2nd"/>
    <property type="match status" value="1"/>
</dbReference>
<feature type="domain" description="Cation/H+ exchanger transmembrane" evidence="11">
    <location>
        <begin position="64"/>
        <end position="449"/>
    </location>
</feature>
<evidence type="ECO:0000259" key="11">
    <source>
        <dbReference type="Pfam" id="PF00999"/>
    </source>
</evidence>
<keyword evidence="15" id="KW-1185">Reference proteome</keyword>
<comment type="caution">
    <text evidence="14">The sequence shown here is derived from an EMBL/GenBank/DDBJ whole genome shotgun (WGS) entry which is preliminary data.</text>
</comment>
<evidence type="ECO:0000256" key="5">
    <source>
        <dbReference type="ARBA" id="ARBA00022958"/>
    </source>
</evidence>
<keyword evidence="5" id="KW-0630">Potassium</keyword>
<dbReference type="GO" id="GO:0006885">
    <property type="term" value="P:regulation of pH"/>
    <property type="evidence" value="ECO:0007669"/>
    <property type="project" value="TreeGrafter"/>
</dbReference>
<reference evidence="14" key="1">
    <citation type="submission" date="2018-05" db="EMBL/GenBank/DDBJ databases">
        <title>Draft genome of Mucuna pruriens seed.</title>
        <authorList>
            <person name="Nnadi N.E."/>
            <person name="Vos R."/>
            <person name="Hasami M.H."/>
            <person name="Devisetty U.K."/>
            <person name="Aguiy J.C."/>
        </authorList>
    </citation>
    <scope>NUCLEOTIDE SEQUENCE [LARGE SCALE GENOMIC DNA]</scope>
    <source>
        <strain evidence="14">JCA_2017</strain>
    </source>
</reference>
<evidence type="ECO:0000256" key="1">
    <source>
        <dbReference type="ARBA" id="ARBA00004141"/>
    </source>
</evidence>
<evidence type="ECO:0000313" key="15">
    <source>
        <dbReference type="Proteomes" id="UP000257109"/>
    </source>
</evidence>
<keyword evidence="8 10" id="KW-0472">Membrane</keyword>
<keyword evidence="4 10" id="KW-0812">Transmembrane</keyword>
<evidence type="ECO:0000256" key="3">
    <source>
        <dbReference type="ARBA" id="ARBA00022538"/>
    </source>
</evidence>
<dbReference type="Gene3D" id="1.20.1530.20">
    <property type="match status" value="1"/>
</dbReference>
<dbReference type="EMBL" id="QJKJ01009598">
    <property type="protein sequence ID" value="RDX76192.1"/>
    <property type="molecule type" value="Genomic_DNA"/>
</dbReference>
<dbReference type="OrthoDB" id="1938353at2759"/>
<feature type="transmembrane region" description="Helical" evidence="10">
    <location>
        <begin position="187"/>
        <end position="205"/>
    </location>
</feature>
<dbReference type="GO" id="GO:0006813">
    <property type="term" value="P:potassium ion transport"/>
    <property type="evidence" value="ECO:0007669"/>
    <property type="project" value="UniProtKB-KW"/>
</dbReference>
<dbReference type="InterPro" id="IPR038770">
    <property type="entry name" value="Na+/solute_symporter_sf"/>
</dbReference>
<protein>
    <submittedName>
        <fullName evidence="14">Cation/H(+) antiporter 4</fullName>
    </submittedName>
</protein>
<keyword evidence="7" id="KW-0406">Ion transport</keyword>
<dbReference type="GO" id="GO:1902600">
    <property type="term" value="P:proton transmembrane transport"/>
    <property type="evidence" value="ECO:0007669"/>
    <property type="project" value="InterPro"/>
</dbReference>
<comment type="similarity">
    <text evidence="9">Belongs to the monovalent cation:proton antiporter 2 (CPA2) transporter (TC 2.A.37) family. CHX (TC 2.A.37.4) subfamily.</text>
</comment>
<dbReference type="Pfam" id="PF00999">
    <property type="entry name" value="Na_H_Exchanger"/>
    <property type="match status" value="1"/>
</dbReference>
<dbReference type="PANTHER" id="PTHR32468">
    <property type="entry name" value="CATION/H + ANTIPORTER"/>
    <property type="match status" value="1"/>
</dbReference>
<feature type="transmembrane region" description="Helical" evidence="10">
    <location>
        <begin position="364"/>
        <end position="386"/>
    </location>
</feature>
<proteinExistence type="inferred from homology"/>
<evidence type="ECO:0000256" key="6">
    <source>
        <dbReference type="ARBA" id="ARBA00022989"/>
    </source>
</evidence>
<evidence type="ECO:0000256" key="9">
    <source>
        <dbReference type="ARBA" id="ARBA00038341"/>
    </source>
</evidence>
<evidence type="ECO:0000313" key="14">
    <source>
        <dbReference type="EMBL" id="RDX76192.1"/>
    </source>
</evidence>
<feature type="transmembrane region" description="Helical" evidence="10">
    <location>
        <begin position="430"/>
        <end position="449"/>
    </location>
</feature>
<dbReference type="PANTHER" id="PTHR32468:SF97">
    <property type="entry name" value="CATION_H+ EXCHANGER 3"/>
    <property type="match status" value="1"/>
</dbReference>
<feature type="transmembrane region" description="Helical" evidence="10">
    <location>
        <begin position="334"/>
        <end position="352"/>
    </location>
</feature>
<dbReference type="GO" id="GO:0016020">
    <property type="term" value="C:membrane"/>
    <property type="evidence" value="ECO:0007669"/>
    <property type="project" value="UniProtKB-SubCell"/>
</dbReference>
<accession>A0A371FD18</accession>
<feature type="non-terminal residue" evidence="14">
    <location>
        <position position="788"/>
    </location>
</feature>
<feature type="transmembrane region" description="Helical" evidence="10">
    <location>
        <begin position="217"/>
        <end position="239"/>
    </location>
</feature>
<feature type="transmembrane region" description="Helical" evidence="10">
    <location>
        <begin position="148"/>
        <end position="167"/>
    </location>
</feature>
<evidence type="ECO:0000259" key="13">
    <source>
        <dbReference type="Pfam" id="PF23259"/>
    </source>
</evidence>
<evidence type="ECO:0000259" key="12">
    <source>
        <dbReference type="Pfam" id="PF23256"/>
    </source>
</evidence>
<evidence type="ECO:0000256" key="4">
    <source>
        <dbReference type="ARBA" id="ARBA00022692"/>
    </source>
</evidence>
<comment type="subcellular location">
    <subcellularLocation>
        <location evidence="1">Membrane</location>
        <topology evidence="1">Multi-pass membrane protein</topology>
    </subcellularLocation>
</comment>
<keyword evidence="3" id="KW-0633">Potassium transport</keyword>
<sequence>MDINTNDTLFASINLVDASHHRVKYDVCLHTPPHIVSDGIWGGHSMEGSPLRSSFPIFLLQVIVIYTITRALHFPVKKLGLPTIISQIMAGIILGPSLKILEKDKMMLFPYGSQDTLATITSLGYVLFVFENGVKMDFSMITRTGKKIWVIALVGLALPLLVCYPTLDNLSTALTQSIGDTNRSVVVMLVTQNITSFAVISSILNDLQILNSELGRLTLSCALVGDILSNILIFSTTVFGEEHNIKILSINLVSLFVLIIIIFFIYRPIMFWVIEHTPERQEVKDIYINIIIGILFTLGWCSMLLKQEFILLPFIFGLATPEGPPLGSSLVKRIHVFGIEFLLPIFLTTCAMKINFGLLEFSSFTIIATTFVVLYGHLLKMIAYVASSRYLINLPLRDAVSFALLLNCKGVVEVSMYSSALDKNDLLAEVYTVIITIIMITSSIAHLLVKRLYDPSRKYVGYQRRNIFNLKPNSGLRIQVCIHKQHNTIPMIRVLDLCNPTPEDPITVDVLHLIELVGRSSPIFISHRMKKRVPSHMQSSYSENIILSFKLYEDEKQDATIINPYTAISPLTFMHEDVCCLALDKVTSIIILPFHRKWSIEGKIEYEDKTIRSLNCKVMEKAPCSVGILVSRYVHQRDSPLRLAMIFLGGKDDREALCLANRAIKDSSVNLVVYHITTNTKNEIQDLDIMLDLAMLKDAKEEYSSLKNVIYKEITVEGGAQIASILRQMIDEHDFFIVGRRHGIDCPQTKGLQEWSEFTELGLIGDFLSSTDLDCKSSVLVVQQQQLS</sequence>
<feature type="domain" description="Cation/H(+) antiporter central" evidence="12">
    <location>
        <begin position="510"/>
        <end position="633"/>
    </location>
</feature>